<organism evidence="5 6">
    <name type="scientific">Archaeoglobus veneficus (strain DSM 11195 / SNP6)</name>
    <dbReference type="NCBI Taxonomy" id="693661"/>
    <lineage>
        <taxon>Archaea</taxon>
        <taxon>Methanobacteriati</taxon>
        <taxon>Methanobacteriota</taxon>
        <taxon>Archaeoglobi</taxon>
        <taxon>Archaeoglobales</taxon>
        <taxon>Archaeoglobaceae</taxon>
        <taxon>Archaeoglobus</taxon>
    </lineage>
</organism>
<evidence type="ECO:0000313" key="5">
    <source>
        <dbReference type="EMBL" id="AEA47658.1"/>
    </source>
</evidence>
<name>F2KQ55_ARCVS</name>
<dbReference type="KEGG" id="ave:Arcve_1658"/>
<gene>
    <name evidence="5" type="ordered locus">Arcve_1658</name>
</gene>
<keyword evidence="1 5" id="KW-0489">Methyltransferase</keyword>
<evidence type="ECO:0000256" key="2">
    <source>
        <dbReference type="ARBA" id="ARBA00022679"/>
    </source>
</evidence>
<dbReference type="GO" id="GO:0030488">
    <property type="term" value="P:tRNA methylation"/>
    <property type="evidence" value="ECO:0007669"/>
    <property type="project" value="InterPro"/>
</dbReference>
<dbReference type="PROSITE" id="PS51675">
    <property type="entry name" value="SAM_MT_TRM10"/>
    <property type="match status" value="1"/>
</dbReference>
<dbReference type="GeneID" id="10394784"/>
<dbReference type="InterPro" id="IPR016742">
    <property type="entry name" value="tRNA_m1G_mtfrase_arc"/>
</dbReference>
<evidence type="ECO:0000256" key="1">
    <source>
        <dbReference type="ARBA" id="ARBA00022603"/>
    </source>
</evidence>
<keyword evidence="3" id="KW-0949">S-adenosyl-L-methionine</keyword>
<evidence type="ECO:0000256" key="3">
    <source>
        <dbReference type="ARBA" id="ARBA00022691"/>
    </source>
</evidence>
<feature type="domain" description="SAM-dependent MTase TRM10-type" evidence="4">
    <location>
        <begin position="80"/>
        <end position="262"/>
    </location>
</feature>
<dbReference type="RefSeq" id="WP_013684314.1">
    <property type="nucleotide sequence ID" value="NC_015320.1"/>
</dbReference>
<dbReference type="Proteomes" id="UP000008136">
    <property type="component" value="Chromosome"/>
</dbReference>
<protein>
    <submittedName>
        <fullName evidence="5">tRNA (Guanine-N1-)-methyltransferase</fullName>
    </submittedName>
</protein>
<accession>F2KQ55</accession>
<dbReference type="EMBL" id="CP002588">
    <property type="protein sequence ID" value="AEA47658.1"/>
    <property type="molecule type" value="Genomic_DNA"/>
</dbReference>
<evidence type="ECO:0000313" key="6">
    <source>
        <dbReference type="Proteomes" id="UP000008136"/>
    </source>
</evidence>
<proteinExistence type="predicted"/>
<dbReference type="OrthoDB" id="14987at2157"/>
<keyword evidence="2 5" id="KW-0808">Transferase</keyword>
<reference evidence="5 6" key="1">
    <citation type="submission" date="2011-03" db="EMBL/GenBank/DDBJ databases">
        <title>The complete genome of Archaeoglobus veneficus SNP6.</title>
        <authorList>
            <consortium name="US DOE Joint Genome Institute (JGI-PGF)"/>
            <person name="Lucas S."/>
            <person name="Copeland A."/>
            <person name="Lapidus A."/>
            <person name="Bruce D."/>
            <person name="Goodwin L."/>
            <person name="Pitluck S."/>
            <person name="Kyrpides N."/>
            <person name="Mavromatis K."/>
            <person name="Pagani I."/>
            <person name="Ivanova N."/>
            <person name="Mikhailova N."/>
            <person name="Lu M."/>
            <person name="Detter J.C."/>
            <person name="Tapia R."/>
            <person name="Han C."/>
            <person name="Land M."/>
            <person name="Hauser L."/>
            <person name="Markowitz V."/>
            <person name="Cheng J.-F."/>
            <person name="Hugenholtz P."/>
            <person name="Woyke T."/>
            <person name="Wu D."/>
            <person name="Spring S."/>
            <person name="Brambilla E."/>
            <person name="Klenk H.-P."/>
            <person name="Eisen J.A."/>
        </authorList>
    </citation>
    <scope>NUCLEOTIDE SEQUENCE [LARGE SCALE GENOMIC DNA]</scope>
    <source>
        <strain>SNP6</strain>
    </source>
</reference>
<dbReference type="AlphaFoldDB" id="F2KQ55"/>
<dbReference type="PIRSF" id="PIRSF018978">
    <property type="entry name" value="tRNA_m1G_mtfrase_arc_prd"/>
    <property type="match status" value="1"/>
</dbReference>
<dbReference type="HOGENOM" id="CLU_061952_0_0_2"/>
<keyword evidence="6" id="KW-1185">Reference proteome</keyword>
<dbReference type="InterPro" id="IPR028564">
    <property type="entry name" value="MT_TRM10-typ"/>
</dbReference>
<dbReference type="STRING" id="693661.Arcve_1658"/>
<dbReference type="CDD" id="cd18099">
    <property type="entry name" value="Trm10arch"/>
    <property type="match status" value="1"/>
</dbReference>
<evidence type="ECO:0000259" key="4">
    <source>
        <dbReference type="PROSITE" id="PS51675"/>
    </source>
</evidence>
<dbReference type="eggNOG" id="arCOG00967">
    <property type="taxonomic scope" value="Archaea"/>
</dbReference>
<dbReference type="Gene3D" id="3.40.1280.30">
    <property type="match status" value="1"/>
</dbReference>
<sequence length="345" mass="39634">MRLRDVFAELLRERGIERIWGPEKSLQKLAVLVATGKAVVCRAKGCRCSIDLNGNFLNEPAQAYVGDASSTSGCDEVILTGKELVEKCRKYRFPYIAVDCSYFHLHSEKERKKLVLQLKCALGVVREFMWDEKMVITGARFEELNVLYYSSLEDFLTEKRFDKVILLDPNAENVFDGQRADCYIIGGIVDMSGNKKGLTTEIGKRLEKAGIDFEARKILLRGDVIGVPDRINSITEIILRTVLDGEYIEDAIRAVQSHVVARWRLKKELPKYTIRVDTSRPFRLVKKSTFAEFNWLNLGWKDFFEVCRQLEFVVVDDRIVDEIVANSSYDSRKNRYILKSTFNNS</sequence>
<dbReference type="InterPro" id="IPR038459">
    <property type="entry name" value="MT_TRM10-typ_sf"/>
</dbReference>
<dbReference type="GO" id="GO:0008175">
    <property type="term" value="F:tRNA methyltransferase activity"/>
    <property type="evidence" value="ECO:0007669"/>
    <property type="project" value="InterPro"/>
</dbReference>